<dbReference type="Bgee" id="WBGene00022627">
    <property type="expression patterns" value="Expressed in embryo and 2 other cell types or tissues"/>
</dbReference>
<keyword evidence="2" id="KW-1015">Disulfide bond</keyword>
<protein>
    <submittedName>
        <fullName evidence="6">Lipid-binding serum glycoprotein C-terminal domain-containing protein</fullName>
    </submittedName>
</protein>
<dbReference type="Reactome" id="R-CEL-5686938">
    <property type="pathway name" value="Regulation of TLR by endogenous ligand"/>
</dbReference>
<dbReference type="InterPro" id="IPR001124">
    <property type="entry name" value="Lipid-bd_serum_glycop_C"/>
</dbReference>
<organism evidence="6 7">
    <name type="scientific">Caenorhabditis elegans</name>
    <dbReference type="NCBI Taxonomy" id="6239"/>
    <lineage>
        <taxon>Eukaryota</taxon>
        <taxon>Metazoa</taxon>
        <taxon>Ecdysozoa</taxon>
        <taxon>Nematoda</taxon>
        <taxon>Chromadorea</taxon>
        <taxon>Rhabditida</taxon>
        <taxon>Rhabditina</taxon>
        <taxon>Rhabditomorpha</taxon>
        <taxon>Rhabditoidea</taxon>
        <taxon>Rhabditidae</taxon>
        <taxon>Peloderinae</taxon>
        <taxon>Caenorhabditis</taxon>
    </lineage>
</organism>
<dbReference type="Pfam" id="PF01273">
    <property type="entry name" value="LBP_BPI_CETP"/>
    <property type="match status" value="1"/>
</dbReference>
<sequence length="540" mass="61563">MQLFSYLIVWFSIIHCVVSIRQLNVQKEWYRYPGNPGVRIRLTKKGANHIKTVGIQIFNDYISQLKDYSTSMPFSQIGINGIVNLKKMHVKNYRAPQVSVLNFLPPRHIVLGLENLDIGLGSEFTANAVPIVVEGSLVGQITGMTVALTTELLTDVTGKMNAVVRNCSALIGNSHIVLNPTGPMSIFVKTFEPMINDSVRQRIPEMFCSRLQNLIEKNISKLFEFITKIDLEDYFPKASNVEKDVMNMFISHLAKGMYVDNRMITQPLITMDYIETNHQGEIHFESLSETTPFFPRLMEQMYREPLSDHMAHFYVSDHLLNSMLYQAYQDNRLALKIDESNLPNEMKSFVSTQCPTKKHQTYVCVGYLIPEIRHLYPDSTVSFAILPHGLPYVMFNRDGMTVDIKNRILTYAIPDDPAHLNNRSQILVFSINGQADITFAPTTESLNAHMNLNRFNVRLHRSAVRGIDESSIARLSPLSKTFIAPRLSSAVEKAVRFPMQDTIKFINPVIKNYDGFICLSTDFQLEKQKIEAIVRKSIEL</sequence>
<evidence type="ECO:0000259" key="5">
    <source>
        <dbReference type="SMART" id="SM00329"/>
    </source>
</evidence>
<evidence type="ECO:0000313" key="8">
    <source>
        <dbReference type="WormBase" id="ZC513.2"/>
    </source>
</evidence>
<name>Q23365_CAEEL</name>
<dbReference type="SMART" id="SM00329">
    <property type="entry name" value="BPI2"/>
    <property type="match status" value="1"/>
</dbReference>
<dbReference type="FunCoup" id="Q23365">
    <property type="interactions" value="33"/>
</dbReference>
<keyword evidence="3" id="KW-0732">Signal</keyword>
<dbReference type="UCSC" id="ZC513.2">
    <property type="organism name" value="c. elegans"/>
</dbReference>
<dbReference type="PaxDb" id="6239-ZC513.1"/>
<feature type="domain" description="Lipid-binding serum glycoprotein C-terminal" evidence="5">
    <location>
        <begin position="305"/>
        <end position="521"/>
    </location>
</feature>
<dbReference type="STRING" id="6239.ZC513.2.1"/>
<dbReference type="AGR" id="WB:WBGene00022627"/>
<dbReference type="SMR" id="Q23365"/>
<dbReference type="Gene3D" id="3.15.20.10">
    <property type="entry name" value="Bactericidal permeability-increasing protein, domain 2"/>
    <property type="match status" value="1"/>
</dbReference>
<dbReference type="HOGENOM" id="CLU_098064_0_0_1"/>
<feature type="domain" description="Lipid-binding serum glycoprotein N-terminal" evidence="4">
    <location>
        <begin position="41"/>
        <end position="262"/>
    </location>
</feature>
<dbReference type="EMBL" id="BX284605">
    <property type="protein sequence ID" value="CCD64077.2"/>
    <property type="molecule type" value="Genomic_DNA"/>
</dbReference>
<dbReference type="CTD" id="191194"/>
<accession>Q23365</accession>
<dbReference type="InterPro" id="IPR017942">
    <property type="entry name" value="Lipid-bd_serum_glycop_N"/>
</dbReference>
<proteinExistence type="inferred from homology"/>
<dbReference type="RefSeq" id="NP_001309478.1">
    <property type="nucleotide sequence ID" value="NM_001322577.1"/>
</dbReference>
<dbReference type="KEGG" id="cel:CELE_ZC513.2"/>
<dbReference type="GO" id="GO:0008289">
    <property type="term" value="F:lipid binding"/>
    <property type="evidence" value="ECO:0007669"/>
    <property type="project" value="InterPro"/>
</dbReference>
<evidence type="ECO:0000256" key="2">
    <source>
        <dbReference type="ARBA" id="ARBA00023157"/>
    </source>
</evidence>
<dbReference type="PANTHER" id="PTHR10504">
    <property type="entry name" value="BACTERICIDAL PERMEABILITY-INCREASING BPI PROTEIN-RELATED"/>
    <property type="match status" value="1"/>
</dbReference>
<evidence type="ECO:0000313" key="7">
    <source>
        <dbReference type="Proteomes" id="UP000001940"/>
    </source>
</evidence>
<feature type="signal peptide" evidence="3">
    <location>
        <begin position="1"/>
        <end position="19"/>
    </location>
</feature>
<dbReference type="InParanoid" id="Q23365"/>
<reference evidence="6 7" key="1">
    <citation type="journal article" date="1998" name="Science">
        <title>Genome sequence of the nematode C. elegans: a platform for investigating biology.</title>
        <authorList>
            <consortium name="The C. elegans sequencing consortium"/>
            <person name="Sulson J.E."/>
            <person name="Waterston R."/>
        </authorList>
    </citation>
    <scope>NUCLEOTIDE SEQUENCE [LARGE SCALE GENOMIC DNA]</scope>
    <source>
        <strain evidence="6 7">Bristol N2</strain>
    </source>
</reference>
<feature type="chain" id="PRO_5007319147" evidence="3">
    <location>
        <begin position="20"/>
        <end position="540"/>
    </location>
</feature>
<dbReference type="Pfam" id="PF02886">
    <property type="entry name" value="LBP_BPI_CETP_C"/>
    <property type="match status" value="1"/>
</dbReference>
<dbReference type="eggNOG" id="KOG4160">
    <property type="taxonomic scope" value="Eukaryota"/>
</dbReference>
<evidence type="ECO:0000313" key="6">
    <source>
        <dbReference type="EMBL" id="CCD64077.2"/>
    </source>
</evidence>
<dbReference type="GO" id="GO:0005615">
    <property type="term" value="C:extracellular space"/>
    <property type="evidence" value="ECO:0000318"/>
    <property type="project" value="GO_Central"/>
</dbReference>
<evidence type="ECO:0000256" key="1">
    <source>
        <dbReference type="ARBA" id="ARBA00007292"/>
    </source>
</evidence>
<comment type="similarity">
    <text evidence="1">Belongs to the BPI/LBP/Plunc superfamily. BPI/LBP family.</text>
</comment>
<dbReference type="WormBase" id="ZC513.2">
    <property type="protein sequence ID" value="CE51278"/>
    <property type="gene ID" value="WBGene00022627"/>
</dbReference>
<dbReference type="OrthoDB" id="10255543at2759"/>
<dbReference type="InterPro" id="IPR017943">
    <property type="entry name" value="Bactericidal_perm-incr_a/b_dom"/>
</dbReference>
<dbReference type="AlphaFoldDB" id="Q23365"/>
<dbReference type="Proteomes" id="UP000001940">
    <property type="component" value="Chromosome V"/>
</dbReference>
<dbReference type="SUPFAM" id="SSF55394">
    <property type="entry name" value="Bactericidal permeability-increasing protein, BPI"/>
    <property type="match status" value="2"/>
</dbReference>
<dbReference type="Gene3D" id="3.15.10.10">
    <property type="entry name" value="Bactericidal permeability-increasing protein, domain 1"/>
    <property type="match status" value="1"/>
</dbReference>
<gene>
    <name evidence="6" type="ORF">CELE_ZC513.2</name>
    <name evidence="6 8" type="ORF">ZC513.2</name>
</gene>
<dbReference type="Reactome" id="R-CEL-166016">
    <property type="pathway name" value="Toll Like Receptor 4 (TLR4) Cascade"/>
</dbReference>
<dbReference type="PANTHER" id="PTHR10504:SF131">
    <property type="entry name" value="BPI2 DOMAIN-CONTAINING PROTEIN"/>
    <property type="match status" value="1"/>
</dbReference>
<dbReference type="GeneID" id="191194"/>
<evidence type="ECO:0000259" key="4">
    <source>
        <dbReference type="SMART" id="SM00328"/>
    </source>
</evidence>
<evidence type="ECO:0000256" key="3">
    <source>
        <dbReference type="SAM" id="SignalP"/>
    </source>
</evidence>
<dbReference type="SMART" id="SM00328">
    <property type="entry name" value="BPI1"/>
    <property type="match status" value="1"/>
</dbReference>
<dbReference type="InterPro" id="IPR032942">
    <property type="entry name" value="BPI/LBP/Plunc"/>
</dbReference>
<keyword evidence="7" id="KW-1185">Reference proteome</keyword>